<dbReference type="AlphaFoldDB" id="A0A6I5MYZ9"/>
<keyword evidence="3" id="KW-1185">Reference proteome</keyword>
<feature type="transmembrane region" description="Helical" evidence="1">
    <location>
        <begin position="71"/>
        <end position="90"/>
    </location>
</feature>
<keyword evidence="1" id="KW-1133">Transmembrane helix</keyword>
<feature type="transmembrane region" description="Helical" evidence="1">
    <location>
        <begin position="7"/>
        <end position="26"/>
    </location>
</feature>
<proteinExistence type="predicted"/>
<accession>A0A6I5MYZ9</accession>
<organism evidence="2 3">
    <name type="scientific">Bifidobacterium choloepi</name>
    <dbReference type="NCBI Taxonomy" id="2614131"/>
    <lineage>
        <taxon>Bacteria</taxon>
        <taxon>Bacillati</taxon>
        <taxon>Actinomycetota</taxon>
        <taxon>Actinomycetes</taxon>
        <taxon>Bifidobacteriales</taxon>
        <taxon>Bifidobacteriaceae</taxon>
        <taxon>Bifidobacterium</taxon>
    </lineage>
</organism>
<keyword evidence="1" id="KW-0472">Membrane</keyword>
<protein>
    <submittedName>
        <fullName evidence="2">Permease</fullName>
    </submittedName>
</protein>
<keyword evidence="1" id="KW-0812">Transmembrane</keyword>
<evidence type="ECO:0000313" key="2">
    <source>
        <dbReference type="EMBL" id="NEG69507.1"/>
    </source>
</evidence>
<evidence type="ECO:0000313" key="3">
    <source>
        <dbReference type="Proteomes" id="UP000469292"/>
    </source>
</evidence>
<dbReference type="Proteomes" id="UP000469292">
    <property type="component" value="Unassembled WGS sequence"/>
</dbReference>
<reference evidence="2 3" key="1">
    <citation type="submission" date="2019-09" db="EMBL/GenBank/DDBJ databases">
        <title>Phylogenetic characterization of a novel taxon of the genus Bifidobacterium: Bifidobacterium choloepi sp. nov.</title>
        <authorList>
            <person name="Modesto M."/>
            <person name="Satti M."/>
        </authorList>
    </citation>
    <scope>NUCLEOTIDE SEQUENCE [LARGE SCALE GENOMIC DNA]</scope>
    <source>
        <strain evidence="2 3">BRDM6</strain>
    </source>
</reference>
<sequence length="144" mass="15683">MLKSYKGLIVAGLGVLVLFAAFLLYGTNANPNWGTIKLTDILTIIGGLMFIIPFYLGSVHAKTRDGAPNNWLWEGLPVAGMVLVCAGILIPNSVGVFSVMSLPDIMYLVGCLMMLPIFVYPIGSVNREMLEEDTTEIVDETTRK</sequence>
<feature type="transmembrane region" description="Helical" evidence="1">
    <location>
        <begin position="105"/>
        <end position="123"/>
    </location>
</feature>
<feature type="transmembrane region" description="Helical" evidence="1">
    <location>
        <begin position="38"/>
        <end position="59"/>
    </location>
</feature>
<gene>
    <name evidence="2" type="ORF">F6S87_02480</name>
</gene>
<dbReference type="EMBL" id="VYSG01000001">
    <property type="protein sequence ID" value="NEG69507.1"/>
    <property type="molecule type" value="Genomic_DNA"/>
</dbReference>
<evidence type="ECO:0000256" key="1">
    <source>
        <dbReference type="SAM" id="Phobius"/>
    </source>
</evidence>
<dbReference type="RefSeq" id="WP_163227065.1">
    <property type="nucleotide sequence ID" value="NZ_VYSG01000001.1"/>
</dbReference>
<comment type="caution">
    <text evidence="2">The sequence shown here is derived from an EMBL/GenBank/DDBJ whole genome shotgun (WGS) entry which is preliminary data.</text>
</comment>
<name>A0A6I5MYZ9_9BIFI</name>